<feature type="transmembrane region" description="Helical" evidence="2">
    <location>
        <begin position="69"/>
        <end position="88"/>
    </location>
</feature>
<sequence length="195" mass="21449">MSISRVWGSFDAYPARYGVARYRLVVFPPGVTVRERRILRVWRGWPLWGAALWVGLQIGGEFAGMPETALIGGSMIYIAVGALVFVLAGDTRVRVRTLTAVVIAGYGDDDVDRRYSQLRVMARTLDQADLDLTEGRISPLEHEARWWQVYDVLDAMASSAPSSRTSHTPSAISAAASNPAIPRSTKPSGINVHHR</sequence>
<proteinExistence type="predicted"/>
<keyword evidence="2" id="KW-0472">Membrane</keyword>
<feature type="region of interest" description="Disordered" evidence="1">
    <location>
        <begin position="161"/>
        <end position="195"/>
    </location>
</feature>
<feature type="transmembrane region" description="Helical" evidence="2">
    <location>
        <begin position="44"/>
        <end position="63"/>
    </location>
</feature>
<protein>
    <submittedName>
        <fullName evidence="3">Uncharacterized protein</fullName>
    </submittedName>
</protein>
<keyword evidence="2" id="KW-0812">Transmembrane</keyword>
<evidence type="ECO:0000313" key="3">
    <source>
        <dbReference type="EMBL" id="SBS73034.1"/>
    </source>
</evidence>
<dbReference type="InterPro" id="IPR046719">
    <property type="entry name" value="DUF6611"/>
</dbReference>
<accession>A0A1Y5P2V4</accession>
<dbReference type="AlphaFoldDB" id="A0A1Y5P2V4"/>
<dbReference type="EMBL" id="FLQS01000007">
    <property type="protein sequence ID" value="SBS73034.1"/>
    <property type="molecule type" value="Genomic_DNA"/>
</dbReference>
<dbReference type="Pfam" id="PF20315">
    <property type="entry name" value="DUF6611"/>
    <property type="match status" value="1"/>
</dbReference>
<reference evidence="3" key="1">
    <citation type="submission" date="2016-03" db="EMBL/GenBank/DDBJ databases">
        <authorList>
            <person name="Ploux O."/>
        </authorList>
    </citation>
    <scope>NUCLEOTIDE SEQUENCE</scope>
    <source>
        <strain evidence="3">UC10</strain>
    </source>
</reference>
<feature type="compositionally biased region" description="Low complexity" evidence="1">
    <location>
        <begin position="169"/>
        <end position="182"/>
    </location>
</feature>
<organism evidence="3">
    <name type="scientific">uncultured Mycobacterium sp</name>
    <dbReference type="NCBI Taxonomy" id="171292"/>
    <lineage>
        <taxon>Bacteria</taxon>
        <taxon>Bacillati</taxon>
        <taxon>Actinomycetota</taxon>
        <taxon>Actinomycetes</taxon>
        <taxon>Mycobacteriales</taxon>
        <taxon>Mycobacteriaceae</taxon>
        <taxon>Mycobacterium</taxon>
        <taxon>environmental samples</taxon>
    </lineage>
</organism>
<evidence type="ECO:0000256" key="2">
    <source>
        <dbReference type="SAM" id="Phobius"/>
    </source>
</evidence>
<gene>
    <name evidence="3" type="ORF">MHPYR_150105</name>
</gene>
<keyword evidence="2" id="KW-1133">Transmembrane helix</keyword>
<name>A0A1Y5P2V4_9MYCO</name>
<evidence type="ECO:0000256" key="1">
    <source>
        <dbReference type="SAM" id="MobiDB-lite"/>
    </source>
</evidence>